<dbReference type="Proteomes" id="UP000596827">
    <property type="component" value="Unassembled WGS sequence"/>
</dbReference>
<feature type="transmembrane region" description="Helical" evidence="1">
    <location>
        <begin position="20"/>
        <end position="41"/>
    </location>
</feature>
<proteinExistence type="predicted"/>
<dbReference type="Pfam" id="PF07963">
    <property type="entry name" value="N_methyl"/>
    <property type="match status" value="1"/>
</dbReference>
<accession>A0A923S532</accession>
<sequence length="433" mass="46552">MKPLLLRSRLVQKGFSLVELMVGVALTMVIAVALLTLMTNVSRNNSEMMRTNSVIENGRFTLQLLETDISQGGFWAGYVPKYDDITITTVAPTDFPTAVPDPCPIESGNWQQPAAWSADYKNQLVTIPISVYPVGSDGISPVCAGTSSLQGPLYGTTSNPVVQPYTDVIVVRHAAPCVASSTATDEDCKDTSGNVFFQNGRCTNAFVLSATAADFTLQKGDCATTADKYRFVSTIYWVRKYFATAGDGIPTLVRTRFQTYDDSGTTKVKHTGTETLVDGIEALRVQLGVDNVSKPTTSGGAGNALTAAMFTVVPTFQTTSNTYTPTNRGDGNADSYVTCSSGTVCSTLFNVANTVSVKLFVLARAQTTTPSFTDSKYYCLSGTCSPSSTPSCASPGDKLTVYGPYCDGYKRHTYAQTVRMMNISMRREVPASW</sequence>
<dbReference type="AlphaFoldDB" id="A0A923S532"/>
<dbReference type="EMBL" id="JACORU010000016">
    <property type="protein sequence ID" value="MBC5768244.1"/>
    <property type="molecule type" value="Genomic_DNA"/>
</dbReference>
<dbReference type="PROSITE" id="PS00409">
    <property type="entry name" value="PROKAR_NTER_METHYL"/>
    <property type="match status" value="1"/>
</dbReference>
<protein>
    <submittedName>
        <fullName evidence="2">PilW family protein</fullName>
    </submittedName>
</protein>
<keyword evidence="1" id="KW-0812">Transmembrane</keyword>
<reference evidence="2" key="1">
    <citation type="submission" date="2020-08" db="EMBL/GenBank/DDBJ databases">
        <title>Ramlibacter sp. GTP1 16S ribosomal RNA gene genome sequencing and assembly.</title>
        <authorList>
            <person name="Kang M."/>
        </authorList>
    </citation>
    <scope>NUCLEOTIDE SEQUENCE</scope>
    <source>
        <strain evidence="2">GTP1</strain>
    </source>
</reference>
<keyword evidence="1" id="KW-0472">Membrane</keyword>
<dbReference type="Pfam" id="PF16074">
    <property type="entry name" value="PilW"/>
    <property type="match status" value="1"/>
</dbReference>
<evidence type="ECO:0000256" key="1">
    <source>
        <dbReference type="SAM" id="Phobius"/>
    </source>
</evidence>
<evidence type="ECO:0000313" key="3">
    <source>
        <dbReference type="Proteomes" id="UP000596827"/>
    </source>
</evidence>
<organism evidence="2 3">
    <name type="scientific">Ramlibacter albus</name>
    <dbReference type="NCBI Taxonomy" id="2079448"/>
    <lineage>
        <taxon>Bacteria</taxon>
        <taxon>Pseudomonadati</taxon>
        <taxon>Pseudomonadota</taxon>
        <taxon>Betaproteobacteria</taxon>
        <taxon>Burkholderiales</taxon>
        <taxon>Comamonadaceae</taxon>
        <taxon>Ramlibacter</taxon>
    </lineage>
</organism>
<name>A0A923S532_9BURK</name>
<dbReference type="InterPro" id="IPR012902">
    <property type="entry name" value="N_methyl_site"/>
</dbReference>
<keyword evidence="1" id="KW-1133">Transmembrane helix</keyword>
<evidence type="ECO:0000313" key="2">
    <source>
        <dbReference type="EMBL" id="MBC5768244.1"/>
    </source>
</evidence>
<gene>
    <name evidence="2" type="ORF">H8R02_27515</name>
</gene>
<dbReference type="InterPro" id="IPR032092">
    <property type="entry name" value="PilW"/>
</dbReference>
<comment type="caution">
    <text evidence="2">The sequence shown here is derived from an EMBL/GenBank/DDBJ whole genome shotgun (WGS) entry which is preliminary data.</text>
</comment>
<dbReference type="GO" id="GO:0043683">
    <property type="term" value="P:type IV pilus assembly"/>
    <property type="evidence" value="ECO:0007669"/>
    <property type="project" value="InterPro"/>
</dbReference>
<dbReference type="RefSeq" id="WP_187084815.1">
    <property type="nucleotide sequence ID" value="NZ_JACORU010000016.1"/>
</dbReference>
<keyword evidence="3" id="KW-1185">Reference proteome</keyword>